<dbReference type="Pfam" id="PF00534">
    <property type="entry name" value="Glycos_transf_1"/>
    <property type="match status" value="1"/>
</dbReference>
<feature type="domain" description="Glycosyl transferase family 1" evidence="1">
    <location>
        <begin position="164"/>
        <end position="320"/>
    </location>
</feature>
<dbReference type="PANTHER" id="PTHR45947">
    <property type="entry name" value="SULFOQUINOVOSYL TRANSFERASE SQD2"/>
    <property type="match status" value="1"/>
</dbReference>
<dbReference type="Gene3D" id="3.40.50.2000">
    <property type="entry name" value="Glycogen Phosphorylase B"/>
    <property type="match status" value="2"/>
</dbReference>
<organism evidence="3 4">
    <name type="scientific">Hydrogenispora ethanolica</name>
    <dbReference type="NCBI Taxonomy" id="1082276"/>
    <lineage>
        <taxon>Bacteria</taxon>
        <taxon>Bacillati</taxon>
        <taxon>Bacillota</taxon>
        <taxon>Hydrogenispora</taxon>
    </lineage>
</organism>
<dbReference type="InterPro" id="IPR001296">
    <property type="entry name" value="Glyco_trans_1"/>
</dbReference>
<sequence length="350" mass="39946">MIRICFIADATSPHTQKWVRGCLKLHCEIFVISHTPGEIPGAQVIVHPLTLLGFPKYCWSVRRLIRGIRPNIVHAHQFGAHGLYAWFSGCGVLANSAWGSDILVNPRRSFWLRCLVRFLIKRSDIITSVSSQITSELIQLGAKPEKILTFMMGVERADFEWLSQAAKPENPFVICSPRLHEPIYNLPIILKAFQMISHDYPDVWLWVIGSGSLTQELRDFAIHNGSERIKFWGRVSPEQSRELLAQSQIMVSIPKSDGTPVSMMEGMAAGCLLIVSDIPAYREWVRHEENGLVVGFNADELASAFRRGIEQAEFRERARIQNRCLIESRAIWEDKFKMMLDWYKKAAEIE</sequence>
<protein>
    <submittedName>
        <fullName evidence="3">Glycosyltransferase involved in cell wall biosynthesis</fullName>
    </submittedName>
</protein>
<dbReference type="SUPFAM" id="SSF53756">
    <property type="entry name" value="UDP-Glycosyltransferase/glycogen phosphorylase"/>
    <property type="match status" value="1"/>
</dbReference>
<proteinExistence type="predicted"/>
<reference evidence="3 4" key="1">
    <citation type="submission" date="2019-03" db="EMBL/GenBank/DDBJ databases">
        <title>Genomic Encyclopedia of Type Strains, Phase IV (KMG-IV): sequencing the most valuable type-strain genomes for metagenomic binning, comparative biology and taxonomic classification.</title>
        <authorList>
            <person name="Goeker M."/>
        </authorList>
    </citation>
    <scope>NUCLEOTIDE SEQUENCE [LARGE SCALE GENOMIC DNA]</scope>
    <source>
        <strain evidence="3 4">LX-B</strain>
    </source>
</reference>
<dbReference type="Pfam" id="PF13477">
    <property type="entry name" value="Glyco_trans_4_2"/>
    <property type="match status" value="1"/>
</dbReference>
<dbReference type="OrthoDB" id="9810929at2"/>
<evidence type="ECO:0000259" key="1">
    <source>
        <dbReference type="Pfam" id="PF00534"/>
    </source>
</evidence>
<evidence type="ECO:0000313" key="4">
    <source>
        <dbReference type="Proteomes" id="UP000295008"/>
    </source>
</evidence>
<keyword evidence="4" id="KW-1185">Reference proteome</keyword>
<name>A0A4R1R8D4_HYDET</name>
<dbReference type="GO" id="GO:0016757">
    <property type="term" value="F:glycosyltransferase activity"/>
    <property type="evidence" value="ECO:0007669"/>
    <property type="project" value="InterPro"/>
</dbReference>
<dbReference type="InterPro" id="IPR050194">
    <property type="entry name" value="Glycosyltransferase_grp1"/>
</dbReference>
<gene>
    <name evidence="3" type="ORF">EDC14_103242</name>
</gene>
<dbReference type="PANTHER" id="PTHR45947:SF3">
    <property type="entry name" value="SULFOQUINOVOSYL TRANSFERASE SQD2"/>
    <property type="match status" value="1"/>
</dbReference>
<keyword evidence="3" id="KW-0808">Transferase</keyword>
<evidence type="ECO:0000259" key="2">
    <source>
        <dbReference type="Pfam" id="PF13477"/>
    </source>
</evidence>
<dbReference type="CDD" id="cd03801">
    <property type="entry name" value="GT4_PimA-like"/>
    <property type="match status" value="1"/>
</dbReference>
<accession>A0A4R1R8D4</accession>
<dbReference type="InterPro" id="IPR028098">
    <property type="entry name" value="Glyco_trans_4-like_N"/>
</dbReference>
<dbReference type="EMBL" id="SLUN01000032">
    <property type="protein sequence ID" value="TCL61809.1"/>
    <property type="molecule type" value="Genomic_DNA"/>
</dbReference>
<dbReference type="Proteomes" id="UP000295008">
    <property type="component" value="Unassembled WGS sequence"/>
</dbReference>
<evidence type="ECO:0000313" key="3">
    <source>
        <dbReference type="EMBL" id="TCL61809.1"/>
    </source>
</evidence>
<dbReference type="RefSeq" id="WP_132016173.1">
    <property type="nucleotide sequence ID" value="NZ_SLUN01000032.1"/>
</dbReference>
<dbReference type="AlphaFoldDB" id="A0A4R1R8D4"/>
<feature type="domain" description="Glycosyltransferase subfamily 4-like N-terminal" evidence="2">
    <location>
        <begin position="3"/>
        <end position="130"/>
    </location>
</feature>
<comment type="caution">
    <text evidence="3">The sequence shown here is derived from an EMBL/GenBank/DDBJ whole genome shotgun (WGS) entry which is preliminary data.</text>
</comment>